<keyword evidence="4" id="KW-1185">Reference proteome</keyword>
<dbReference type="InterPro" id="IPR029058">
    <property type="entry name" value="AB_hydrolase_fold"/>
</dbReference>
<dbReference type="Pfam" id="PF12697">
    <property type="entry name" value="Abhydrolase_6"/>
    <property type="match status" value="1"/>
</dbReference>
<organism evidence="3 4">
    <name type="scientific">Pseudonocardia endophytica</name>
    <dbReference type="NCBI Taxonomy" id="401976"/>
    <lineage>
        <taxon>Bacteria</taxon>
        <taxon>Bacillati</taxon>
        <taxon>Actinomycetota</taxon>
        <taxon>Actinomycetes</taxon>
        <taxon>Pseudonocardiales</taxon>
        <taxon>Pseudonocardiaceae</taxon>
        <taxon>Pseudonocardia</taxon>
    </lineage>
</organism>
<evidence type="ECO:0000259" key="2">
    <source>
        <dbReference type="Pfam" id="PF12697"/>
    </source>
</evidence>
<dbReference type="InterPro" id="IPR000073">
    <property type="entry name" value="AB_hydrolase_1"/>
</dbReference>
<feature type="chain" id="PRO_5020614243" evidence="1">
    <location>
        <begin position="28"/>
        <end position="335"/>
    </location>
</feature>
<evidence type="ECO:0000313" key="4">
    <source>
        <dbReference type="Proteomes" id="UP000295560"/>
    </source>
</evidence>
<dbReference type="GO" id="GO:0016787">
    <property type="term" value="F:hydrolase activity"/>
    <property type="evidence" value="ECO:0007669"/>
    <property type="project" value="UniProtKB-KW"/>
</dbReference>
<dbReference type="EMBL" id="SMFZ01000001">
    <property type="protein sequence ID" value="TCK27175.1"/>
    <property type="molecule type" value="Genomic_DNA"/>
</dbReference>
<dbReference type="InterPro" id="IPR053228">
    <property type="entry name" value="Stereospecific_Lipase"/>
</dbReference>
<reference evidence="3 4" key="1">
    <citation type="submission" date="2019-03" db="EMBL/GenBank/DDBJ databases">
        <title>Sequencing the genomes of 1000 actinobacteria strains.</title>
        <authorList>
            <person name="Klenk H.-P."/>
        </authorList>
    </citation>
    <scope>NUCLEOTIDE SEQUENCE [LARGE SCALE GENOMIC DNA]</scope>
    <source>
        <strain evidence="3 4">DSM 44969</strain>
    </source>
</reference>
<keyword evidence="1" id="KW-0732">Signal</keyword>
<gene>
    <name evidence="3" type="ORF">EV378_3037</name>
</gene>
<feature type="signal peptide" evidence="1">
    <location>
        <begin position="1"/>
        <end position="27"/>
    </location>
</feature>
<evidence type="ECO:0000313" key="3">
    <source>
        <dbReference type="EMBL" id="TCK27175.1"/>
    </source>
</evidence>
<accession>A0A4R1I0X1</accession>
<feature type="domain" description="AB hydrolase-1" evidence="2">
    <location>
        <begin position="59"/>
        <end position="219"/>
    </location>
</feature>
<protein>
    <submittedName>
        <fullName evidence="3">Triacylglycerol esterase/lipase EstA (Alpha/beta hydrolase family)</fullName>
    </submittedName>
</protein>
<proteinExistence type="predicted"/>
<dbReference type="PANTHER" id="PTHR37574:SF1">
    <property type="entry name" value="LIPASE B"/>
    <property type="match status" value="1"/>
</dbReference>
<dbReference type="AlphaFoldDB" id="A0A4R1I0X1"/>
<dbReference type="Gene3D" id="3.40.50.1820">
    <property type="entry name" value="alpha/beta hydrolase"/>
    <property type="match status" value="1"/>
</dbReference>
<name>A0A4R1I0X1_PSEEN</name>
<evidence type="ECO:0000256" key="1">
    <source>
        <dbReference type="SAM" id="SignalP"/>
    </source>
</evidence>
<dbReference type="SUPFAM" id="SSF53474">
    <property type="entry name" value="alpha/beta-Hydrolases"/>
    <property type="match status" value="1"/>
</dbReference>
<dbReference type="PANTHER" id="PTHR37574">
    <property type="entry name" value="LIPASE B"/>
    <property type="match status" value="1"/>
</dbReference>
<comment type="caution">
    <text evidence="3">The sequence shown here is derived from an EMBL/GenBank/DDBJ whole genome shotgun (WGS) entry which is preliminary data.</text>
</comment>
<dbReference type="Proteomes" id="UP000295560">
    <property type="component" value="Unassembled WGS sequence"/>
</dbReference>
<sequence length="335" mass="35011">MRTVSRMAALTVAVALGLGGSMATAWASDEGPELQVPEQDLAQSLSCHGDLAGSPHAPVLLIPGTTLDPQEFSWNYARAFDAQHRPFCTVNLPGHGMGDIPTAAEYVVNAIRTMSEDAGRPIDVVGHSQGGMITRWALKFWPGTRPDVDDVIGLAPSNHGTLVADPVCLPGCAPAIAQQAADSQFVAALNDGGETYDAVDYTVAYTELDEVVFPNLPQPPVLPDAAPPPSSPLRDGGDNVANVSLQSICPAHPADHITTGTSDPVAYALVIDALDHDGPADPSRIDRAVCGQLLAPGVDPLTFPTDFAQLGVTVADQLATYPRVTAEPELPDYAS</sequence>
<keyword evidence="3" id="KW-0378">Hydrolase</keyword>